<evidence type="ECO:0000313" key="4">
    <source>
        <dbReference type="EMBL" id="MFD1187431.1"/>
    </source>
</evidence>
<dbReference type="PANTHER" id="PTHR31302">
    <property type="entry name" value="TRANSMEMBRANE PROTEIN WITH METALLOPHOSPHOESTERASE DOMAIN-RELATED"/>
    <property type="match status" value="1"/>
</dbReference>
<accession>A0ABW3SRR9</accession>
<evidence type="ECO:0000313" key="5">
    <source>
        <dbReference type="Proteomes" id="UP001597094"/>
    </source>
</evidence>
<dbReference type="PIRSF" id="PIRSF008292">
    <property type="entry name" value="UCP008292"/>
    <property type="match status" value="1"/>
</dbReference>
<comment type="caution">
    <text evidence="4">The sequence shown here is derived from an EMBL/GenBank/DDBJ whole genome shotgun (WGS) entry which is preliminary data.</text>
</comment>
<dbReference type="RefSeq" id="WP_377528917.1">
    <property type="nucleotide sequence ID" value="NZ_JBHTLD010000140.1"/>
</dbReference>
<evidence type="ECO:0000259" key="3">
    <source>
        <dbReference type="Pfam" id="PF00149"/>
    </source>
</evidence>
<protein>
    <submittedName>
        <fullName evidence="4">Metallophosphoesterase</fullName>
    </submittedName>
</protein>
<dbReference type="InterPro" id="IPR004843">
    <property type="entry name" value="Calcineurin-like_PHP"/>
</dbReference>
<dbReference type="Proteomes" id="UP001597094">
    <property type="component" value="Unassembled WGS sequence"/>
</dbReference>
<dbReference type="InterPro" id="IPR029052">
    <property type="entry name" value="Metallo-depent_PP-like"/>
</dbReference>
<dbReference type="InterPro" id="IPR051158">
    <property type="entry name" value="Metallophosphoesterase_sf"/>
</dbReference>
<dbReference type="Gene3D" id="3.60.21.10">
    <property type="match status" value="1"/>
</dbReference>
<proteinExistence type="predicted"/>
<gene>
    <name evidence="4" type="ORF">ACFQ2O_14530</name>
</gene>
<feature type="domain" description="Calcineurin-like phosphoesterase" evidence="3">
    <location>
        <begin position="20"/>
        <end position="223"/>
    </location>
</feature>
<dbReference type="InterPro" id="IPR016538">
    <property type="entry name" value="UCP008292"/>
</dbReference>
<keyword evidence="2" id="KW-0378">Hydrolase</keyword>
<dbReference type="SUPFAM" id="SSF56300">
    <property type="entry name" value="Metallo-dependent phosphatases"/>
    <property type="match status" value="1"/>
</dbReference>
<keyword evidence="5" id="KW-1185">Reference proteome</keyword>
<dbReference type="PANTHER" id="PTHR31302:SF31">
    <property type="entry name" value="PHOSPHODIESTERASE YAEI"/>
    <property type="match status" value="1"/>
</dbReference>
<name>A0ABW3SRR9_9BACT</name>
<keyword evidence="1" id="KW-0479">Metal-binding</keyword>
<organism evidence="4 5">
    <name type="scientific">Pontibacter rugosus</name>
    <dbReference type="NCBI Taxonomy" id="1745966"/>
    <lineage>
        <taxon>Bacteria</taxon>
        <taxon>Pseudomonadati</taxon>
        <taxon>Bacteroidota</taxon>
        <taxon>Cytophagia</taxon>
        <taxon>Cytophagales</taxon>
        <taxon>Hymenobacteraceae</taxon>
        <taxon>Pontibacter</taxon>
    </lineage>
</organism>
<evidence type="ECO:0000256" key="1">
    <source>
        <dbReference type="ARBA" id="ARBA00022723"/>
    </source>
</evidence>
<dbReference type="Pfam" id="PF00149">
    <property type="entry name" value="Metallophos"/>
    <property type="match status" value="1"/>
</dbReference>
<sequence>MSLDDNALHVSARSNDAGKLRIAAVGDIHVHEQDQGKWTDFFKEVSEKADVLLLCGDLTDTGKEAEAEVLAEEIKACTIPILAVLGNHDYDHDQLKKIRKIFSKTELQLLDGDFTVIGNVGFAGVKGYGGGFDKYMLGMFGERLNKDFVQEAVDESLKLDAALAQLDSEHTDMKKVVLMHYAPIKATVEGEPEAIHPFLGCSRLEEPLNRRNVVVAFHGHAHVGTLEGETSTGVKVYNVSKPVLQQAGYETPYFLLEV</sequence>
<evidence type="ECO:0000256" key="2">
    <source>
        <dbReference type="ARBA" id="ARBA00022801"/>
    </source>
</evidence>
<dbReference type="EMBL" id="JBHTLD010000140">
    <property type="protein sequence ID" value="MFD1187431.1"/>
    <property type="molecule type" value="Genomic_DNA"/>
</dbReference>
<reference evidence="5" key="1">
    <citation type="journal article" date="2019" name="Int. J. Syst. Evol. Microbiol.">
        <title>The Global Catalogue of Microorganisms (GCM) 10K type strain sequencing project: providing services to taxonomists for standard genome sequencing and annotation.</title>
        <authorList>
            <consortium name="The Broad Institute Genomics Platform"/>
            <consortium name="The Broad Institute Genome Sequencing Center for Infectious Disease"/>
            <person name="Wu L."/>
            <person name="Ma J."/>
        </authorList>
    </citation>
    <scope>NUCLEOTIDE SEQUENCE [LARGE SCALE GENOMIC DNA]</scope>
    <source>
        <strain evidence="5">JCM 31319</strain>
    </source>
</reference>